<name>A0A6J4PLN3_9BURK</name>
<feature type="region of interest" description="Disordered" evidence="1">
    <location>
        <begin position="1"/>
        <end position="75"/>
    </location>
</feature>
<evidence type="ECO:0000256" key="1">
    <source>
        <dbReference type="SAM" id="MobiDB-lite"/>
    </source>
</evidence>
<feature type="non-terminal residue" evidence="2">
    <location>
        <position position="1"/>
    </location>
</feature>
<feature type="non-terminal residue" evidence="2">
    <location>
        <position position="231"/>
    </location>
</feature>
<accession>A0A6J4PLN3</accession>
<gene>
    <name evidence="2" type="ORF">AVDCRST_MAG51-1574</name>
</gene>
<dbReference type="AlphaFoldDB" id="A0A6J4PLN3"/>
<feature type="compositionally biased region" description="Low complexity" evidence="1">
    <location>
        <begin position="48"/>
        <end position="75"/>
    </location>
</feature>
<proteinExistence type="predicted"/>
<feature type="region of interest" description="Disordered" evidence="1">
    <location>
        <begin position="207"/>
        <end position="231"/>
    </location>
</feature>
<feature type="region of interest" description="Disordered" evidence="1">
    <location>
        <begin position="127"/>
        <end position="188"/>
    </location>
</feature>
<protein>
    <submittedName>
        <fullName evidence="2">Uncharacterized protein</fullName>
    </submittedName>
</protein>
<reference evidence="2" key="1">
    <citation type="submission" date="2020-02" db="EMBL/GenBank/DDBJ databases">
        <authorList>
            <person name="Meier V. D."/>
        </authorList>
    </citation>
    <scope>NUCLEOTIDE SEQUENCE</scope>
    <source>
        <strain evidence="2">AVDCRST_MAG51</strain>
    </source>
</reference>
<sequence length="231" mass="24031">ERQDNGRRRCHPQRRSGLRAPAGASRGHRGGRGCRADRRPVRRTRHPAASGAARARGSAAAFARHPGAQRGTGRLAARGGAAAFLPGRVAGRQALAGLDRPVRRPGRLLDAGDSGADRVGRVAVDLRRGQADDGDPQGPGLAPERVVAGADVGDQPPGEPRRHRVGEGRGAAGALALPHDGAAPRRRAALRRPLSAHAGAGCRWRAAHPAAARRPVQRPGAVRLRASDLGL</sequence>
<organism evidence="2">
    <name type="scientific">uncultured Ramlibacter sp</name>
    <dbReference type="NCBI Taxonomy" id="260755"/>
    <lineage>
        <taxon>Bacteria</taxon>
        <taxon>Pseudomonadati</taxon>
        <taxon>Pseudomonadota</taxon>
        <taxon>Betaproteobacteria</taxon>
        <taxon>Burkholderiales</taxon>
        <taxon>Comamonadaceae</taxon>
        <taxon>Ramlibacter</taxon>
        <taxon>environmental samples</taxon>
    </lineage>
</organism>
<feature type="compositionally biased region" description="Basic residues" evidence="1">
    <location>
        <begin position="8"/>
        <end position="17"/>
    </location>
</feature>
<evidence type="ECO:0000313" key="2">
    <source>
        <dbReference type="EMBL" id="CAA9413722.1"/>
    </source>
</evidence>
<feature type="compositionally biased region" description="Low complexity" evidence="1">
    <location>
        <begin position="207"/>
        <end position="223"/>
    </location>
</feature>
<dbReference type="EMBL" id="CADCUX010000334">
    <property type="protein sequence ID" value="CAA9413722.1"/>
    <property type="molecule type" value="Genomic_DNA"/>
</dbReference>